<dbReference type="RefSeq" id="WP_213113103.1">
    <property type="nucleotide sequence ID" value="NZ_JAGYPJ010000001.1"/>
</dbReference>
<evidence type="ECO:0000313" key="2">
    <source>
        <dbReference type="EMBL" id="MBS4200663.1"/>
    </source>
</evidence>
<evidence type="ECO:0000256" key="1">
    <source>
        <dbReference type="SAM" id="Phobius"/>
    </source>
</evidence>
<feature type="transmembrane region" description="Helical" evidence="1">
    <location>
        <begin position="29"/>
        <end position="49"/>
    </location>
</feature>
<keyword evidence="1" id="KW-0812">Transmembrane</keyword>
<evidence type="ECO:0000313" key="3">
    <source>
        <dbReference type="Proteomes" id="UP000682713"/>
    </source>
</evidence>
<keyword evidence="3" id="KW-1185">Reference proteome</keyword>
<name>A0A942TNP1_9BACI</name>
<dbReference type="EMBL" id="JAGYPJ010000001">
    <property type="protein sequence ID" value="MBS4200663.1"/>
    <property type="molecule type" value="Genomic_DNA"/>
</dbReference>
<gene>
    <name evidence="2" type="ORF">KHA93_13575</name>
</gene>
<comment type="caution">
    <text evidence="2">The sequence shown here is derived from an EMBL/GenBank/DDBJ whole genome shotgun (WGS) entry which is preliminary data.</text>
</comment>
<proteinExistence type="predicted"/>
<sequence>MVVFIREEVAYWGNMEIYVFRNEMSFNSAFILILGGLALAFGLLFGLGGKDYAKNYLAKLDKTWGYEYKWTDIKRIKHRI</sequence>
<organism evidence="2 3">
    <name type="scientific">Lederbergia citrisecunda</name>
    <dbReference type="NCBI Taxonomy" id="2833583"/>
    <lineage>
        <taxon>Bacteria</taxon>
        <taxon>Bacillati</taxon>
        <taxon>Bacillota</taxon>
        <taxon>Bacilli</taxon>
        <taxon>Bacillales</taxon>
        <taxon>Bacillaceae</taxon>
        <taxon>Lederbergia</taxon>
    </lineage>
</organism>
<dbReference type="Proteomes" id="UP000682713">
    <property type="component" value="Unassembled WGS sequence"/>
</dbReference>
<reference evidence="2 3" key="1">
    <citation type="submission" date="2021-05" db="EMBL/GenBank/DDBJ databases">
        <title>Novel Bacillus species.</title>
        <authorList>
            <person name="Liu G."/>
        </authorList>
    </citation>
    <scope>NUCLEOTIDE SEQUENCE [LARGE SCALE GENOMIC DNA]</scope>
    <source>
        <strain evidence="2 3">FJAT-49732</strain>
    </source>
</reference>
<dbReference type="AlphaFoldDB" id="A0A942TNP1"/>
<protein>
    <submittedName>
        <fullName evidence="2">Uncharacterized protein</fullName>
    </submittedName>
</protein>
<keyword evidence="1" id="KW-0472">Membrane</keyword>
<keyword evidence="1" id="KW-1133">Transmembrane helix</keyword>
<accession>A0A942TNP1</accession>